<dbReference type="EMBL" id="LIHL02000009">
    <property type="protein sequence ID" value="KAF5460080.1"/>
    <property type="molecule type" value="Genomic_DNA"/>
</dbReference>
<evidence type="ECO:0000256" key="5">
    <source>
        <dbReference type="ARBA" id="ARBA00023015"/>
    </source>
</evidence>
<keyword evidence="7" id="KW-0804">Transcription</keyword>
<reference evidence="12" key="2">
    <citation type="submission" date="2020-03" db="EMBL/GenBank/DDBJ databases">
        <title>Walnut 2.0.</title>
        <authorList>
            <person name="Marrano A."/>
            <person name="Britton M."/>
            <person name="Zimin A.V."/>
            <person name="Zaini P.A."/>
            <person name="Workman R."/>
            <person name="Puiu D."/>
            <person name="Bianco L."/>
            <person name="Allen B.J."/>
            <person name="Troggio M."/>
            <person name="Leslie C.A."/>
            <person name="Timp W."/>
            <person name="Dendekar A."/>
            <person name="Salzberg S.L."/>
            <person name="Neale D.B."/>
        </authorList>
    </citation>
    <scope>NUCLEOTIDE SEQUENCE</scope>
    <source>
        <tissue evidence="12">Leaves</tissue>
    </source>
</reference>
<dbReference type="GO" id="GO:0008270">
    <property type="term" value="F:zinc ion binding"/>
    <property type="evidence" value="ECO:0007669"/>
    <property type="project" value="UniProtKB-KW"/>
</dbReference>
<evidence type="ECO:0000256" key="8">
    <source>
        <dbReference type="ARBA" id="ARBA00023242"/>
    </source>
</evidence>
<dbReference type="Gene3D" id="4.10.1100.10">
    <property type="entry name" value="Transcription factor, SBP-box domain"/>
    <property type="match status" value="1"/>
</dbReference>
<gene>
    <name evidence="12" type="ORF">F2P56_019977</name>
</gene>
<feature type="domain" description="SBP-type" evidence="11">
    <location>
        <begin position="89"/>
        <end position="166"/>
    </location>
</feature>
<feature type="region of interest" description="Disordered" evidence="10">
    <location>
        <begin position="156"/>
        <end position="177"/>
    </location>
</feature>
<name>A0A833UV97_JUGRE</name>
<evidence type="ECO:0000256" key="7">
    <source>
        <dbReference type="ARBA" id="ARBA00023163"/>
    </source>
</evidence>
<evidence type="ECO:0000256" key="10">
    <source>
        <dbReference type="SAM" id="MobiDB-lite"/>
    </source>
</evidence>
<sequence length="404" mass="44477">MDWHLKAPWGLTELEQETFPNTQTIGGSSSFGGHRTSKVEFSVDLKLGQLGNSANELLNKWKEPEVSKISSPASGSSKRARAANNGNQPVSCLVDGCTSDLSNCRDYHRRHKVCELHSKTPQVSICGRKQRFCQQCSRFHSLEEFDEGKRSCRKRLDGHNRRRRKPQPEPLSRSGNFLSNYQVSSSSKLLQVQLTNEGVQLIPFSSSHVYPPTTMVSPAWAGVLNTAADARLHNQQQQLWLLDKEKLFLGSSPSTHSANHLGGKQMSFLQGGSTMLNHHSSLEAPVCQPLLKTIALSESGVARSKMFGDRLTTQVHDSDCALSLLSSPPAQSSGHALNHEVHPNSVSLVQPLGSSLHGNSLDPMNSVLMSSGSDSNIHCRGRFHMGSEESQLNETPQTFSFNWE</sequence>
<dbReference type="Proteomes" id="UP000619265">
    <property type="component" value="Unassembled WGS sequence"/>
</dbReference>
<dbReference type="GO" id="GO:0005634">
    <property type="term" value="C:nucleus"/>
    <property type="evidence" value="ECO:0007669"/>
    <property type="project" value="UniProtKB-SubCell"/>
</dbReference>
<comment type="subcellular location">
    <subcellularLocation>
        <location evidence="1">Nucleus</location>
    </subcellularLocation>
</comment>
<evidence type="ECO:0000313" key="12">
    <source>
        <dbReference type="EMBL" id="KAF5460080.1"/>
    </source>
</evidence>
<dbReference type="Gramene" id="Jr09_05200_p1">
    <property type="protein sequence ID" value="cds.Jr09_05200_p1"/>
    <property type="gene ID" value="Jr09_05200"/>
</dbReference>
<keyword evidence="8" id="KW-0539">Nucleus</keyword>
<reference evidence="12" key="1">
    <citation type="submission" date="2015-10" db="EMBL/GenBank/DDBJ databases">
        <authorList>
            <person name="Martinez-Garcia P.J."/>
            <person name="Crepeau M.W."/>
            <person name="Puiu D."/>
            <person name="Gonzalez-Ibeas D."/>
            <person name="Whalen J."/>
            <person name="Stevens K."/>
            <person name="Paul R."/>
            <person name="Butterfield T."/>
            <person name="Britton M."/>
            <person name="Reagan R."/>
            <person name="Chakraborty S."/>
            <person name="Walawage S.L."/>
            <person name="Vasquez-Gross H.A."/>
            <person name="Cardeno C."/>
            <person name="Famula R."/>
            <person name="Pratt K."/>
            <person name="Kuruganti S."/>
            <person name="Aradhya M.K."/>
            <person name="Leslie C.A."/>
            <person name="Dandekar A.M."/>
            <person name="Salzberg S.L."/>
            <person name="Wegrzyn J.L."/>
            <person name="Langley C.H."/>
            <person name="Neale D.B."/>
        </authorList>
    </citation>
    <scope>NUCLEOTIDE SEQUENCE</scope>
    <source>
        <tissue evidence="12">Leaves</tissue>
    </source>
</reference>
<dbReference type="GO" id="GO:0003677">
    <property type="term" value="F:DNA binding"/>
    <property type="evidence" value="ECO:0007669"/>
    <property type="project" value="UniProtKB-KW"/>
</dbReference>
<evidence type="ECO:0000256" key="9">
    <source>
        <dbReference type="PROSITE-ProRule" id="PRU00470"/>
    </source>
</evidence>
<evidence type="ECO:0000313" key="13">
    <source>
        <dbReference type="Proteomes" id="UP000619265"/>
    </source>
</evidence>
<feature type="region of interest" description="Disordered" evidence="10">
    <location>
        <begin position="64"/>
        <end position="85"/>
    </location>
</feature>
<dbReference type="PANTHER" id="PTHR31251">
    <property type="entry name" value="SQUAMOSA PROMOTER-BINDING-LIKE PROTEIN 4"/>
    <property type="match status" value="1"/>
</dbReference>
<evidence type="ECO:0000256" key="2">
    <source>
        <dbReference type="ARBA" id="ARBA00022723"/>
    </source>
</evidence>
<organism evidence="12 13">
    <name type="scientific">Juglans regia</name>
    <name type="common">English walnut</name>
    <dbReference type="NCBI Taxonomy" id="51240"/>
    <lineage>
        <taxon>Eukaryota</taxon>
        <taxon>Viridiplantae</taxon>
        <taxon>Streptophyta</taxon>
        <taxon>Embryophyta</taxon>
        <taxon>Tracheophyta</taxon>
        <taxon>Spermatophyta</taxon>
        <taxon>Magnoliopsida</taxon>
        <taxon>eudicotyledons</taxon>
        <taxon>Gunneridae</taxon>
        <taxon>Pentapetalae</taxon>
        <taxon>rosids</taxon>
        <taxon>fabids</taxon>
        <taxon>Fagales</taxon>
        <taxon>Juglandaceae</taxon>
        <taxon>Juglans</taxon>
    </lineage>
</organism>
<keyword evidence="5" id="KW-0805">Transcription regulation</keyword>
<feature type="compositionally biased region" description="Low complexity" evidence="10">
    <location>
        <begin position="67"/>
        <end position="77"/>
    </location>
</feature>
<dbReference type="PROSITE" id="PS51141">
    <property type="entry name" value="ZF_SBP"/>
    <property type="match status" value="1"/>
</dbReference>
<evidence type="ECO:0000256" key="1">
    <source>
        <dbReference type="ARBA" id="ARBA00004123"/>
    </source>
</evidence>
<keyword evidence="4" id="KW-0862">Zinc</keyword>
<keyword evidence="6" id="KW-0238">DNA-binding</keyword>
<evidence type="ECO:0000256" key="4">
    <source>
        <dbReference type="ARBA" id="ARBA00022833"/>
    </source>
</evidence>
<dbReference type="InterPro" id="IPR044817">
    <property type="entry name" value="SBP-like"/>
</dbReference>
<evidence type="ECO:0000256" key="3">
    <source>
        <dbReference type="ARBA" id="ARBA00022771"/>
    </source>
</evidence>
<accession>A0A833UV97</accession>
<proteinExistence type="predicted"/>
<dbReference type="FunFam" id="4.10.1100.10:FF:000001">
    <property type="entry name" value="Squamosa promoter-binding-like protein 14"/>
    <property type="match status" value="1"/>
</dbReference>
<dbReference type="Pfam" id="PF03110">
    <property type="entry name" value="SBP"/>
    <property type="match status" value="1"/>
</dbReference>
<keyword evidence="3 9" id="KW-0863">Zinc-finger</keyword>
<dbReference type="PANTHER" id="PTHR31251:SF208">
    <property type="entry name" value="SQUAMOSA PROMOTER-BINDING-LIKE PROTEIN 18"/>
    <property type="match status" value="1"/>
</dbReference>
<evidence type="ECO:0000259" key="11">
    <source>
        <dbReference type="PROSITE" id="PS51141"/>
    </source>
</evidence>
<comment type="caution">
    <text evidence="12">The sequence shown here is derived from an EMBL/GenBank/DDBJ whole genome shotgun (WGS) entry which is preliminary data.</text>
</comment>
<protein>
    <recommendedName>
        <fullName evidence="11">SBP-type domain-containing protein</fullName>
    </recommendedName>
</protein>
<dbReference type="InterPro" id="IPR004333">
    <property type="entry name" value="SBP_dom"/>
</dbReference>
<dbReference type="InterPro" id="IPR036893">
    <property type="entry name" value="SBP_sf"/>
</dbReference>
<keyword evidence="2" id="KW-0479">Metal-binding</keyword>
<dbReference type="SUPFAM" id="SSF103612">
    <property type="entry name" value="SBT domain"/>
    <property type="match status" value="1"/>
</dbReference>
<evidence type="ECO:0000256" key="6">
    <source>
        <dbReference type="ARBA" id="ARBA00023125"/>
    </source>
</evidence>
<dbReference type="AlphaFoldDB" id="A0A833UV97"/>